<dbReference type="InterPro" id="IPR019835">
    <property type="entry name" value="SWIB_domain"/>
</dbReference>
<sequence length="221" mass="23954">MVRASKQTTPSTTATVASTPVVTSTTEVKKSAPKKAVAKTVEPVAPTTEVSKDAPVNEVVAVVADDLVELLNAFGVKITEVAGFHANLKAQFKALQKVVLKEHKTAQKVSNRRNKRSGNRKPSGFVRPCLVSDELATFLGKPAGSEMARTEVSKEINNYIRVNSLQDEKNGRQINADSKLSTLLKLQPGDSLTYFNLQRYMKHHFLKVDAPAVSESAPVVA</sequence>
<dbReference type="AlphaFoldDB" id="A0A6C0ID81"/>
<evidence type="ECO:0000259" key="2">
    <source>
        <dbReference type="PROSITE" id="PS51925"/>
    </source>
</evidence>
<dbReference type="InterPro" id="IPR003121">
    <property type="entry name" value="SWIB_MDM2_domain"/>
</dbReference>
<proteinExistence type="predicted"/>
<evidence type="ECO:0000256" key="1">
    <source>
        <dbReference type="SAM" id="MobiDB-lite"/>
    </source>
</evidence>
<feature type="compositionally biased region" description="Basic residues" evidence="1">
    <location>
        <begin position="110"/>
        <end position="119"/>
    </location>
</feature>
<feature type="domain" description="DM2" evidence="2">
    <location>
        <begin position="124"/>
        <end position="207"/>
    </location>
</feature>
<dbReference type="InterPro" id="IPR036885">
    <property type="entry name" value="SWIB_MDM2_dom_sf"/>
</dbReference>
<evidence type="ECO:0000313" key="3">
    <source>
        <dbReference type="EMBL" id="QHT90386.1"/>
    </source>
</evidence>
<dbReference type="PANTHER" id="PTHR13844">
    <property type="entry name" value="SWI/SNF-RELATED MATRIX-ASSOCIATED ACTIN-DEPENDENT REGULATOR OF CHROMATIN SUBFAMILY D"/>
    <property type="match status" value="1"/>
</dbReference>
<feature type="region of interest" description="Disordered" evidence="1">
    <location>
        <begin position="104"/>
        <end position="123"/>
    </location>
</feature>
<dbReference type="CDD" id="cd10567">
    <property type="entry name" value="SWIB-MDM2_like"/>
    <property type="match status" value="1"/>
</dbReference>
<dbReference type="Gene3D" id="1.10.245.10">
    <property type="entry name" value="SWIB/MDM2 domain"/>
    <property type="match status" value="1"/>
</dbReference>
<protein>
    <recommendedName>
        <fullName evidence="2">DM2 domain-containing protein</fullName>
    </recommendedName>
</protein>
<name>A0A6C0ID81_9ZZZZ</name>
<dbReference type="PROSITE" id="PS51925">
    <property type="entry name" value="SWIB_MDM2"/>
    <property type="match status" value="1"/>
</dbReference>
<organism evidence="3">
    <name type="scientific">viral metagenome</name>
    <dbReference type="NCBI Taxonomy" id="1070528"/>
    <lineage>
        <taxon>unclassified sequences</taxon>
        <taxon>metagenomes</taxon>
        <taxon>organismal metagenomes</taxon>
    </lineage>
</organism>
<dbReference type="SUPFAM" id="SSF47592">
    <property type="entry name" value="SWIB/MDM2 domain"/>
    <property type="match status" value="1"/>
</dbReference>
<dbReference type="EMBL" id="MN740153">
    <property type="protein sequence ID" value="QHT90386.1"/>
    <property type="molecule type" value="Genomic_DNA"/>
</dbReference>
<reference evidence="3" key="1">
    <citation type="journal article" date="2020" name="Nature">
        <title>Giant virus diversity and host interactions through global metagenomics.</title>
        <authorList>
            <person name="Schulz F."/>
            <person name="Roux S."/>
            <person name="Paez-Espino D."/>
            <person name="Jungbluth S."/>
            <person name="Walsh D.A."/>
            <person name="Denef V.J."/>
            <person name="McMahon K.D."/>
            <person name="Konstantinidis K.T."/>
            <person name="Eloe-Fadrosh E.A."/>
            <person name="Kyrpides N.C."/>
            <person name="Woyke T."/>
        </authorList>
    </citation>
    <scope>NUCLEOTIDE SEQUENCE</scope>
    <source>
        <strain evidence="3">GVMAG-M-3300023184-68</strain>
    </source>
</reference>
<dbReference type="Pfam" id="PF02201">
    <property type="entry name" value="SWIB"/>
    <property type="match status" value="1"/>
</dbReference>
<dbReference type="SMART" id="SM00151">
    <property type="entry name" value="SWIB"/>
    <property type="match status" value="1"/>
</dbReference>
<accession>A0A6C0ID81</accession>